<dbReference type="OrthoDB" id="10002433at2759"/>
<evidence type="ECO:0000256" key="2">
    <source>
        <dbReference type="ARBA" id="ARBA00022475"/>
    </source>
</evidence>
<dbReference type="Bgee" id="108719458">
    <property type="expression patterns" value="Expressed in neurula embryo and 15 other cell types or tissues"/>
</dbReference>
<evidence type="ECO:0000313" key="9">
    <source>
        <dbReference type="Proteomes" id="UP000186698"/>
    </source>
</evidence>
<dbReference type="InterPro" id="IPR035076">
    <property type="entry name" value="Toxin/TOLIP"/>
</dbReference>
<dbReference type="FunFam" id="2.10.60.10:FF:000003">
    <property type="entry name" value="lymphocyte antigen 6E isoform X1"/>
    <property type="match status" value="1"/>
</dbReference>
<evidence type="ECO:0000259" key="7">
    <source>
        <dbReference type="SMART" id="SM00134"/>
    </source>
</evidence>
<evidence type="ECO:0000256" key="1">
    <source>
        <dbReference type="ARBA" id="ARBA00004236"/>
    </source>
</evidence>
<dbReference type="KEGG" id="xla:121393091"/>
<dbReference type="InterPro" id="IPR051110">
    <property type="entry name" value="Ly-6/neurotoxin-like_GPI-ap"/>
</dbReference>
<evidence type="ECO:0000256" key="4">
    <source>
        <dbReference type="ARBA" id="ARBA00023136"/>
    </source>
</evidence>
<sequence>MAELYISLLVAALCIGTAAPLKCYTCTSATSNSNCMTQTNCTATDTSCQTFLGSVSVLGVSATSITKTCTTSCTAGGTSFAGVTGSVSCCNTDLCNVSGANGVKYSFPALGLSLGFLLVLLRSSAQ</sequence>
<evidence type="ECO:0000313" key="10">
    <source>
        <dbReference type="RefSeq" id="XP_041422623.1"/>
    </source>
</evidence>
<dbReference type="InterPro" id="IPR016054">
    <property type="entry name" value="LY6_UPA_recep-like"/>
</dbReference>
<evidence type="ECO:0000256" key="5">
    <source>
        <dbReference type="ARBA" id="ARBA00023180"/>
    </source>
</evidence>
<feature type="domain" description="UPAR/Ly6" evidence="7">
    <location>
        <begin position="21"/>
        <end position="106"/>
    </location>
</feature>
<keyword evidence="4" id="KW-0472">Membrane</keyword>
<keyword evidence="9" id="KW-1185">Reference proteome</keyword>
<feature type="chain" id="PRO_5044600705" evidence="6">
    <location>
        <begin position="19"/>
        <end position="126"/>
    </location>
</feature>
<dbReference type="GeneID" id="121393091"/>
<organism evidence="8">
    <name type="scientific">Xenopus laevis</name>
    <name type="common">African clawed frog</name>
    <dbReference type="NCBI Taxonomy" id="8355"/>
    <lineage>
        <taxon>Eukaryota</taxon>
        <taxon>Metazoa</taxon>
        <taxon>Chordata</taxon>
        <taxon>Craniata</taxon>
        <taxon>Vertebrata</taxon>
        <taxon>Euteleostomi</taxon>
        <taxon>Amphibia</taxon>
        <taxon>Batrachia</taxon>
        <taxon>Anura</taxon>
        <taxon>Pipoidea</taxon>
        <taxon>Pipidae</taxon>
        <taxon>Xenopodinae</taxon>
        <taxon>Xenopus</taxon>
        <taxon>Xenopus</taxon>
    </lineage>
</organism>
<dbReference type="SMART" id="SM00134">
    <property type="entry name" value="LU"/>
    <property type="match status" value="1"/>
</dbReference>
<dbReference type="PANTHER" id="PTHR16983">
    <property type="entry name" value="UPAR/LY6 DOMAIN-CONTAINING PROTEIN"/>
    <property type="match status" value="1"/>
</dbReference>
<evidence type="ECO:0000256" key="6">
    <source>
        <dbReference type="SAM" id="SignalP"/>
    </source>
</evidence>
<dbReference type="CDD" id="cd23575">
    <property type="entry name" value="TFP_LU_ECD_GPIHBP1"/>
    <property type="match status" value="1"/>
</dbReference>
<feature type="signal peptide" evidence="6">
    <location>
        <begin position="1"/>
        <end position="18"/>
    </location>
</feature>
<protein>
    <submittedName>
        <fullName evidence="10">Lymphocyte antigen 6E-like</fullName>
    </submittedName>
    <submittedName>
        <fullName evidence="8">Tfp2</fullName>
    </submittedName>
</protein>
<comment type="subcellular location">
    <subcellularLocation>
        <location evidence="1">Cell membrane</location>
    </subcellularLocation>
</comment>
<accession>A0A3S8RJZ9</accession>
<reference evidence="8" key="1">
    <citation type="submission" date="2018-10" db="EMBL/GenBank/DDBJ databases">
        <authorList>
            <person name="Eroshkin F.M."/>
            <person name="Ivanova A.S."/>
            <person name="Ermakova G.V."/>
            <person name="Martynova N.Y."/>
            <person name="Tereshina M.B."/>
            <person name="Bayramov A.V."/>
            <person name="Zaraisky A.G."/>
        </authorList>
    </citation>
    <scope>NUCLEOTIDE SEQUENCE</scope>
</reference>
<dbReference type="SUPFAM" id="SSF57302">
    <property type="entry name" value="Snake toxin-like"/>
    <property type="match status" value="1"/>
</dbReference>
<keyword evidence="3 6" id="KW-0732">Signal</keyword>
<proteinExistence type="evidence at transcript level"/>
<dbReference type="RefSeq" id="XP_041422623.1">
    <property type="nucleotide sequence ID" value="XM_041566689.1"/>
</dbReference>
<evidence type="ECO:0000313" key="8">
    <source>
        <dbReference type="EMBL" id="AZK16917.1"/>
    </source>
</evidence>
<dbReference type="Pfam" id="PF00087">
    <property type="entry name" value="Toxin_TOLIP"/>
    <property type="match status" value="1"/>
</dbReference>
<evidence type="ECO:0000256" key="3">
    <source>
        <dbReference type="ARBA" id="ARBA00022729"/>
    </source>
</evidence>
<gene>
    <name evidence="10" type="primary">LOC121393091</name>
</gene>
<dbReference type="AlphaFoldDB" id="A0A3S8RJZ9"/>
<dbReference type="PANTHER" id="PTHR16983:SF13">
    <property type="entry name" value="LYMPHOCYTE ANTIGEN 6E"/>
    <property type="match status" value="1"/>
</dbReference>
<dbReference type="Gene3D" id="2.10.60.10">
    <property type="entry name" value="CD59"/>
    <property type="match status" value="1"/>
</dbReference>
<keyword evidence="2" id="KW-1003">Cell membrane</keyword>
<keyword evidence="5" id="KW-0325">Glycoprotein</keyword>
<name>A0A3S8RJZ9_XENLA</name>
<dbReference type="Proteomes" id="UP000186698">
    <property type="component" value="Chromosome 6L"/>
</dbReference>
<dbReference type="InterPro" id="IPR045860">
    <property type="entry name" value="Snake_toxin-like_sf"/>
</dbReference>
<dbReference type="EMBL" id="MK060015">
    <property type="protein sequence ID" value="AZK16917.1"/>
    <property type="molecule type" value="mRNA"/>
</dbReference>
<dbReference type="GO" id="GO:0005886">
    <property type="term" value="C:plasma membrane"/>
    <property type="evidence" value="ECO:0007669"/>
    <property type="project" value="UniProtKB-SubCell"/>
</dbReference>
<reference evidence="10" key="2">
    <citation type="submission" date="2025-04" db="UniProtKB">
        <authorList>
            <consortium name="RefSeq"/>
        </authorList>
    </citation>
    <scope>IDENTIFICATION</scope>
    <source>
        <strain evidence="10">J_2021</strain>
        <tissue evidence="10">Erythrocytes</tissue>
    </source>
</reference>